<protein>
    <submittedName>
        <fullName evidence="1">Uncharacterized protein</fullName>
    </submittedName>
</protein>
<accession>A0A438GSN1</accession>
<evidence type="ECO:0000313" key="2">
    <source>
        <dbReference type="Proteomes" id="UP000288805"/>
    </source>
</evidence>
<dbReference type="EMBL" id="QGNW01000354">
    <property type="protein sequence ID" value="RVW75192.1"/>
    <property type="molecule type" value="Genomic_DNA"/>
</dbReference>
<dbReference type="Proteomes" id="UP000288805">
    <property type="component" value="Unassembled WGS sequence"/>
</dbReference>
<name>A0A438GSN1_VITVI</name>
<comment type="caution">
    <text evidence="1">The sequence shown here is derived from an EMBL/GenBank/DDBJ whole genome shotgun (WGS) entry which is preliminary data.</text>
</comment>
<gene>
    <name evidence="1" type="ORF">CK203_061766</name>
</gene>
<organism evidence="1 2">
    <name type="scientific">Vitis vinifera</name>
    <name type="common">Grape</name>
    <dbReference type="NCBI Taxonomy" id="29760"/>
    <lineage>
        <taxon>Eukaryota</taxon>
        <taxon>Viridiplantae</taxon>
        <taxon>Streptophyta</taxon>
        <taxon>Embryophyta</taxon>
        <taxon>Tracheophyta</taxon>
        <taxon>Spermatophyta</taxon>
        <taxon>Magnoliopsida</taxon>
        <taxon>eudicotyledons</taxon>
        <taxon>Gunneridae</taxon>
        <taxon>Pentapetalae</taxon>
        <taxon>rosids</taxon>
        <taxon>Vitales</taxon>
        <taxon>Vitaceae</taxon>
        <taxon>Viteae</taxon>
        <taxon>Vitis</taxon>
    </lineage>
</organism>
<evidence type="ECO:0000313" key="1">
    <source>
        <dbReference type="EMBL" id="RVW75192.1"/>
    </source>
</evidence>
<reference evidence="1 2" key="1">
    <citation type="journal article" date="2018" name="PLoS Genet.">
        <title>Population sequencing reveals clonal diversity and ancestral inbreeding in the grapevine cultivar Chardonnay.</title>
        <authorList>
            <person name="Roach M.J."/>
            <person name="Johnson D.L."/>
            <person name="Bohlmann J."/>
            <person name="van Vuuren H.J."/>
            <person name="Jones S.J."/>
            <person name="Pretorius I.S."/>
            <person name="Schmidt S.A."/>
            <person name="Borneman A.R."/>
        </authorList>
    </citation>
    <scope>NUCLEOTIDE SEQUENCE [LARGE SCALE GENOMIC DNA]</scope>
    <source>
        <strain evidence="2">cv. Chardonnay</strain>
        <tissue evidence="1">Leaf</tissue>
    </source>
</reference>
<proteinExistence type="predicted"/>
<sequence>MLDWLASLYDLHAIILYLCTNLVFYDSAQLVTKPLQCPHQKAYKTKKFRDSLARSPAFFSNGSSLVSSGRVTSVSLLLRHHKSLHAIASKATAASSTIIIITPATPTKPQSAPLDFPTQKESGIGGIGFGNTVNINFCSSCSYRFWLSFYIWIYYVEMAAKRGGRCWFAVESKSYEITTEVAEERIKGIIVERSRGFTSWIRFGSFSLRCLLEGVEACWQGRKRCLGMVGFVGRKTSLSGIASWEESKGTAAFYGKGCTDGEFVRKDKKSYVEAVNSRGKKLGEAVWLQLGEDEVSNERKFLGRCLVGRWDNPQCWNQICKLSKVGGDLCGILKVG</sequence>
<dbReference type="AlphaFoldDB" id="A0A438GSN1"/>